<dbReference type="Pfam" id="PF02945">
    <property type="entry name" value="Endonuclease_7"/>
    <property type="match status" value="1"/>
</dbReference>
<dbReference type="Gene3D" id="3.40.1800.10">
    <property type="entry name" value="His-Me finger endonucleases"/>
    <property type="match status" value="1"/>
</dbReference>
<reference evidence="2" key="1">
    <citation type="journal article" date="2019" name="Int. J. Syst. Evol. Microbiol.">
        <title>The Global Catalogue of Microorganisms (GCM) 10K type strain sequencing project: providing services to taxonomists for standard genome sequencing and annotation.</title>
        <authorList>
            <consortium name="The Broad Institute Genomics Platform"/>
            <consortium name="The Broad Institute Genome Sequencing Center for Infectious Disease"/>
            <person name="Wu L."/>
            <person name="Ma J."/>
        </authorList>
    </citation>
    <scope>NUCLEOTIDE SEQUENCE [LARGE SCALE GENOMIC DNA]</scope>
    <source>
        <strain evidence="2">CGMCC 4.7020</strain>
    </source>
</reference>
<dbReference type="RefSeq" id="WP_381329079.1">
    <property type="nucleotide sequence ID" value="NZ_JBHTMM010000041.1"/>
</dbReference>
<accession>A0ABW3XMA2</accession>
<keyword evidence="1" id="KW-0540">Nuclease</keyword>
<gene>
    <name evidence="1" type="ORF">ACFQ5X_28210</name>
</gene>
<name>A0ABW3XMA2_9ACTN</name>
<dbReference type="EMBL" id="JBHTMM010000041">
    <property type="protein sequence ID" value="MFD1309730.1"/>
    <property type="molecule type" value="Genomic_DNA"/>
</dbReference>
<keyword evidence="2" id="KW-1185">Reference proteome</keyword>
<dbReference type="InterPro" id="IPR038563">
    <property type="entry name" value="Endonuclease_7_sf"/>
</dbReference>
<evidence type="ECO:0000313" key="2">
    <source>
        <dbReference type="Proteomes" id="UP001597058"/>
    </source>
</evidence>
<keyword evidence="1" id="KW-0255">Endonuclease</keyword>
<organism evidence="1 2">
    <name type="scientific">Streptomyces kaempferi</name>
    <dbReference type="NCBI Taxonomy" id="333725"/>
    <lineage>
        <taxon>Bacteria</taxon>
        <taxon>Bacillati</taxon>
        <taxon>Actinomycetota</taxon>
        <taxon>Actinomycetes</taxon>
        <taxon>Kitasatosporales</taxon>
        <taxon>Streptomycetaceae</taxon>
        <taxon>Streptomyces</taxon>
    </lineage>
</organism>
<proteinExistence type="predicted"/>
<dbReference type="Proteomes" id="UP001597058">
    <property type="component" value="Unassembled WGS sequence"/>
</dbReference>
<dbReference type="SUPFAM" id="SSF54060">
    <property type="entry name" value="His-Me finger endonucleases"/>
    <property type="match status" value="1"/>
</dbReference>
<dbReference type="InterPro" id="IPR004211">
    <property type="entry name" value="Endonuclease_7"/>
</dbReference>
<sequence length="179" mass="20000">MTSKQCTRCNEVKGLSEFYSRVNRRPNRKSDRQYNSECKTCTLIYAASWRANNADHADVRPLPDSAFCGRCQTTKPAAAFALNRTKARGLQHMCLDCMRDRKYGLAPGEYDRVLERQGGGCAICKLPCPRERRLSVDHCHSSGRVRGLLCQNCNAAIGMFKDDIGLLSRAIEYLTDGGA</sequence>
<evidence type="ECO:0000313" key="1">
    <source>
        <dbReference type="EMBL" id="MFD1309730.1"/>
    </source>
</evidence>
<dbReference type="GO" id="GO:0004519">
    <property type="term" value="F:endonuclease activity"/>
    <property type="evidence" value="ECO:0007669"/>
    <property type="project" value="UniProtKB-KW"/>
</dbReference>
<keyword evidence="1" id="KW-0378">Hydrolase</keyword>
<dbReference type="InterPro" id="IPR044925">
    <property type="entry name" value="His-Me_finger_sf"/>
</dbReference>
<comment type="caution">
    <text evidence="1">The sequence shown here is derived from an EMBL/GenBank/DDBJ whole genome shotgun (WGS) entry which is preliminary data.</text>
</comment>
<protein>
    <submittedName>
        <fullName evidence="1">Endonuclease VII domain-containing protein</fullName>
    </submittedName>
</protein>